<protein>
    <submittedName>
        <fullName evidence="10">Acetylornithine deacetylase/succinyl-diaminopimelate desuccinylase-like protein</fullName>
    </submittedName>
</protein>
<dbReference type="Gene3D" id="3.30.70.360">
    <property type="match status" value="1"/>
</dbReference>
<reference evidence="10 12" key="2">
    <citation type="submission" date="2018-10" db="EMBL/GenBank/DDBJ databases">
        <title>Genomic Encyclopedia of Type Strains, Phase IV (KMG-IV): sequencing the most valuable type-strain genomes for metagenomic binning, comparative biology and taxonomic classification.</title>
        <authorList>
            <person name="Goeker M."/>
        </authorList>
    </citation>
    <scope>NUCLEOTIDE SEQUENCE [LARGE SCALE GENOMIC DNA]</scope>
    <source>
        <strain evidence="10 12">DSM 19791</strain>
    </source>
</reference>
<dbReference type="Gene3D" id="1.10.150.900">
    <property type="match status" value="1"/>
</dbReference>
<dbReference type="Proteomes" id="UP000275727">
    <property type="component" value="Chromosome"/>
</dbReference>
<evidence type="ECO:0000256" key="3">
    <source>
        <dbReference type="ARBA" id="ARBA00022723"/>
    </source>
</evidence>
<keyword evidence="2" id="KW-0645">Protease</keyword>
<dbReference type="Gene3D" id="3.40.630.10">
    <property type="entry name" value="Zn peptidases"/>
    <property type="match status" value="1"/>
</dbReference>
<dbReference type="AlphaFoldDB" id="A0AAD1D599"/>
<feature type="chain" id="PRO_5042034119" evidence="7">
    <location>
        <begin position="21"/>
        <end position="468"/>
    </location>
</feature>
<organism evidence="9 11">
    <name type="scientific">Sphingosinicella microcystinivorans</name>
    <dbReference type="NCBI Taxonomy" id="335406"/>
    <lineage>
        <taxon>Bacteria</taxon>
        <taxon>Pseudomonadati</taxon>
        <taxon>Pseudomonadota</taxon>
        <taxon>Alphaproteobacteria</taxon>
        <taxon>Sphingomonadales</taxon>
        <taxon>Sphingosinicellaceae</taxon>
        <taxon>Sphingosinicella</taxon>
    </lineage>
</organism>
<dbReference type="RefSeq" id="WP_121047308.1">
    <property type="nucleotide sequence ID" value="NZ_AP018711.1"/>
</dbReference>
<evidence type="ECO:0000313" key="10">
    <source>
        <dbReference type="EMBL" id="RKS90795.1"/>
    </source>
</evidence>
<dbReference type="EMBL" id="RBWX01000007">
    <property type="protein sequence ID" value="RKS90795.1"/>
    <property type="molecule type" value="Genomic_DNA"/>
</dbReference>
<evidence type="ECO:0000313" key="9">
    <source>
        <dbReference type="EMBL" id="BBE33709.1"/>
    </source>
</evidence>
<dbReference type="Pfam" id="PF07687">
    <property type="entry name" value="M20_dimer"/>
    <property type="match status" value="1"/>
</dbReference>
<dbReference type="InterPro" id="IPR047177">
    <property type="entry name" value="Pept_M20A"/>
</dbReference>
<feature type="signal peptide" evidence="7">
    <location>
        <begin position="1"/>
        <end position="20"/>
    </location>
</feature>
<evidence type="ECO:0000256" key="4">
    <source>
        <dbReference type="ARBA" id="ARBA00022801"/>
    </source>
</evidence>
<dbReference type="KEGG" id="smic:SmB9_13670"/>
<dbReference type="InterPro" id="IPR036264">
    <property type="entry name" value="Bact_exopeptidase_dim_dom"/>
</dbReference>
<keyword evidence="4" id="KW-0378">Hydrolase</keyword>
<dbReference type="PANTHER" id="PTHR45962:SF1">
    <property type="entry name" value="N-FATTY-ACYL-AMINO ACID SYNTHASE_HYDROLASE PM20D1"/>
    <property type="match status" value="1"/>
</dbReference>
<evidence type="ECO:0000256" key="7">
    <source>
        <dbReference type="SAM" id="SignalP"/>
    </source>
</evidence>
<dbReference type="NCBIfam" id="NF006596">
    <property type="entry name" value="PRK09133.1"/>
    <property type="match status" value="1"/>
</dbReference>
<dbReference type="InterPro" id="IPR001261">
    <property type="entry name" value="ArgE/DapE_CS"/>
</dbReference>
<dbReference type="SUPFAM" id="SSF55031">
    <property type="entry name" value="Bacterial exopeptidase dimerisation domain"/>
    <property type="match status" value="1"/>
</dbReference>
<dbReference type="Proteomes" id="UP000276029">
    <property type="component" value="Unassembled WGS sequence"/>
</dbReference>
<gene>
    <name evidence="10" type="ORF">DFR51_0336</name>
    <name evidence="9" type="ORF">SmB9_13670</name>
</gene>
<name>A0AAD1D599_SPHMI</name>
<dbReference type="EMBL" id="AP018711">
    <property type="protein sequence ID" value="BBE33709.1"/>
    <property type="molecule type" value="Genomic_DNA"/>
</dbReference>
<evidence type="ECO:0000313" key="12">
    <source>
        <dbReference type="Proteomes" id="UP000276029"/>
    </source>
</evidence>
<comment type="similarity">
    <text evidence="1">Belongs to the peptidase M20A family.</text>
</comment>
<keyword evidence="5" id="KW-0862">Zinc</keyword>
<keyword evidence="7" id="KW-0732">Signal</keyword>
<dbReference type="GO" id="GO:0046872">
    <property type="term" value="F:metal ion binding"/>
    <property type="evidence" value="ECO:0007669"/>
    <property type="project" value="UniProtKB-KW"/>
</dbReference>
<accession>A0AAD1D599</accession>
<feature type="region of interest" description="Disordered" evidence="6">
    <location>
        <begin position="362"/>
        <end position="382"/>
    </location>
</feature>
<evidence type="ECO:0000259" key="8">
    <source>
        <dbReference type="Pfam" id="PF07687"/>
    </source>
</evidence>
<keyword evidence="12" id="KW-1185">Reference proteome</keyword>
<feature type="domain" description="Peptidase M20 dimerisation" evidence="8">
    <location>
        <begin position="214"/>
        <end position="360"/>
    </location>
</feature>
<dbReference type="SUPFAM" id="SSF53187">
    <property type="entry name" value="Zn-dependent exopeptidases"/>
    <property type="match status" value="1"/>
</dbReference>
<evidence type="ECO:0000256" key="1">
    <source>
        <dbReference type="ARBA" id="ARBA00006247"/>
    </source>
</evidence>
<reference evidence="9 11" key="1">
    <citation type="submission" date="2018-06" db="EMBL/GenBank/DDBJ databases">
        <title>Complete Genome Sequence of the Microcystin-Degrading Bacterium Sphingosinicella microcystinivorans Strain B-9.</title>
        <authorList>
            <person name="Jin H."/>
            <person name="Nishizawa T."/>
            <person name="Guo Y."/>
            <person name="Nishizawa A."/>
            <person name="Park H."/>
            <person name="Kato H."/>
            <person name="Tsuji K."/>
            <person name="Harada K."/>
        </authorList>
    </citation>
    <scope>NUCLEOTIDE SEQUENCE [LARGE SCALE GENOMIC DNA]</scope>
    <source>
        <strain evidence="9 11">B9</strain>
    </source>
</reference>
<dbReference type="GO" id="GO:0008233">
    <property type="term" value="F:peptidase activity"/>
    <property type="evidence" value="ECO:0007669"/>
    <property type="project" value="UniProtKB-KW"/>
</dbReference>
<sequence>MKRMIVSAAVLCLAAPMANAAAPTSPQGTAALSLYKDIVEIRSAAGHGKVPEVAARVVKDLKAAGFADADIKVVPMGETVYLIARYPGKAGSKKQPIAFLAHMDVVDAKPEDWSFDPFVLREKDGDFLGRGTLDNKMGVAHLTRAFADLKTSGFVPDRDLYLGFSGDEETGMTTTRALVDALKPAKLEYALNSDAGGGALTPDGKPFGYGMQVAEKTFATFDVTIRNEGGHSSRPRKDNAIYDLAALLKNVETLKFPIQANAVTRASFGTMAKELKSSRPQVAEMLRRFSENPNDAEAAAALASTEEFEPEMRTTCVATMLNAGHAENALPQRAVGTVNCRIFPGVEVATVQAALEQAGGNPKAEWKVRGTPTASPVSEPRPDVTAAVKSALALHYPGVAITPYQESGGTDGMWFRIAGVPTFAVSPIFMDMKKMRAHGLDENAPVASFYNGLDYWPHLIKTLAGRQK</sequence>
<dbReference type="InterPro" id="IPR011650">
    <property type="entry name" value="Peptidase_M20_dimer"/>
</dbReference>
<dbReference type="Pfam" id="PF01546">
    <property type="entry name" value="Peptidase_M20"/>
    <property type="match status" value="1"/>
</dbReference>
<dbReference type="GO" id="GO:0006508">
    <property type="term" value="P:proteolysis"/>
    <property type="evidence" value="ECO:0007669"/>
    <property type="project" value="UniProtKB-KW"/>
</dbReference>
<evidence type="ECO:0000256" key="2">
    <source>
        <dbReference type="ARBA" id="ARBA00022670"/>
    </source>
</evidence>
<keyword evidence="3" id="KW-0479">Metal-binding</keyword>
<evidence type="ECO:0000256" key="5">
    <source>
        <dbReference type="ARBA" id="ARBA00022833"/>
    </source>
</evidence>
<evidence type="ECO:0000256" key="6">
    <source>
        <dbReference type="SAM" id="MobiDB-lite"/>
    </source>
</evidence>
<dbReference type="PANTHER" id="PTHR45962">
    <property type="entry name" value="N-FATTY-ACYL-AMINO ACID SYNTHASE/HYDROLASE PM20D1"/>
    <property type="match status" value="1"/>
</dbReference>
<proteinExistence type="inferred from homology"/>
<evidence type="ECO:0000313" key="11">
    <source>
        <dbReference type="Proteomes" id="UP000275727"/>
    </source>
</evidence>
<dbReference type="PROSITE" id="PS00758">
    <property type="entry name" value="ARGE_DAPE_CPG2_1"/>
    <property type="match status" value="1"/>
</dbReference>
<dbReference type="InterPro" id="IPR002933">
    <property type="entry name" value="Peptidase_M20"/>
</dbReference>